<accession>B9Y2K0</accession>
<dbReference type="OrthoDB" id="6578004at2"/>
<dbReference type="Pfam" id="PF03610">
    <property type="entry name" value="EIIA-man"/>
    <property type="match status" value="1"/>
</dbReference>
<dbReference type="EMBL" id="ACCF01000001">
    <property type="protein sequence ID" value="EEF69810.1"/>
    <property type="molecule type" value="Genomic_DNA"/>
</dbReference>
<dbReference type="InterPro" id="IPR051471">
    <property type="entry name" value="Bacterial_PTS_sugar_comp"/>
</dbReference>
<dbReference type="InterPro" id="IPR036662">
    <property type="entry name" value="PTS_EIIA_man-typ_sf"/>
</dbReference>
<dbReference type="AlphaFoldDB" id="B9Y2K0"/>
<dbReference type="InterPro" id="IPR004701">
    <property type="entry name" value="PTS_EIIA_man-typ"/>
</dbReference>
<dbReference type="GO" id="GO:0009401">
    <property type="term" value="P:phosphoenolpyruvate-dependent sugar phosphotransferase system"/>
    <property type="evidence" value="ECO:0007669"/>
    <property type="project" value="InterPro"/>
</dbReference>
<dbReference type="Gene3D" id="3.40.50.510">
    <property type="entry name" value="Phosphotransferase system, mannose-type IIA component"/>
    <property type="match status" value="1"/>
</dbReference>
<evidence type="ECO:0000259" key="2">
    <source>
        <dbReference type="PROSITE" id="PS51096"/>
    </source>
</evidence>
<dbReference type="Proteomes" id="UP000005950">
    <property type="component" value="Unassembled WGS sequence"/>
</dbReference>
<evidence type="ECO:0000313" key="4">
    <source>
        <dbReference type="Proteomes" id="UP000005950"/>
    </source>
</evidence>
<organism evidence="3 4">
    <name type="scientific">Holdemania filiformis DSM 12042</name>
    <dbReference type="NCBI Taxonomy" id="545696"/>
    <lineage>
        <taxon>Bacteria</taxon>
        <taxon>Bacillati</taxon>
        <taxon>Bacillota</taxon>
        <taxon>Erysipelotrichia</taxon>
        <taxon>Erysipelotrichales</taxon>
        <taxon>Erysipelotrichaceae</taxon>
        <taxon>Holdemania</taxon>
    </lineage>
</organism>
<feature type="domain" description="PTS EIIA type-4" evidence="2">
    <location>
        <begin position="1"/>
        <end position="124"/>
    </location>
</feature>
<dbReference type="GO" id="GO:0016020">
    <property type="term" value="C:membrane"/>
    <property type="evidence" value="ECO:0007669"/>
    <property type="project" value="InterPro"/>
</dbReference>
<dbReference type="PANTHER" id="PTHR33799">
    <property type="entry name" value="PTS PERMEASE-RELATED-RELATED"/>
    <property type="match status" value="1"/>
</dbReference>
<reference evidence="3 4" key="2">
    <citation type="submission" date="2009-02" db="EMBL/GenBank/DDBJ databases">
        <title>Draft genome sequence of Holdemania filiformis DSM 12042.</title>
        <authorList>
            <person name="Sudarsanam P."/>
            <person name="Ley R."/>
            <person name="Guruge J."/>
            <person name="Turnbaugh P.J."/>
            <person name="Mahowald M."/>
            <person name="Liep D."/>
            <person name="Gordon J."/>
        </authorList>
    </citation>
    <scope>NUCLEOTIDE SEQUENCE [LARGE SCALE GENOMIC DNA]</scope>
    <source>
        <strain evidence="3 4">DSM 12042</strain>
    </source>
</reference>
<evidence type="ECO:0000313" key="3">
    <source>
        <dbReference type="EMBL" id="EEF69810.1"/>
    </source>
</evidence>
<dbReference type="RefSeq" id="WP_006057242.1">
    <property type="nucleotide sequence ID" value="NZ_GG657551.1"/>
</dbReference>
<protein>
    <submittedName>
        <fullName evidence="3">PTS system fructose IIA component</fullName>
    </submittedName>
</protein>
<gene>
    <name evidence="3" type="ORF">HOLDEFILI_00025</name>
</gene>
<dbReference type="eggNOG" id="COG2893">
    <property type="taxonomic scope" value="Bacteria"/>
</dbReference>
<keyword evidence="1" id="KW-0808">Transferase</keyword>
<proteinExistence type="predicted"/>
<dbReference type="PANTHER" id="PTHR33799:SF1">
    <property type="entry name" value="PTS SYSTEM MANNOSE-SPECIFIC EIIAB COMPONENT-RELATED"/>
    <property type="match status" value="1"/>
</dbReference>
<evidence type="ECO:0000256" key="1">
    <source>
        <dbReference type="ARBA" id="ARBA00022679"/>
    </source>
</evidence>
<dbReference type="GO" id="GO:0016740">
    <property type="term" value="F:transferase activity"/>
    <property type="evidence" value="ECO:0007669"/>
    <property type="project" value="UniProtKB-KW"/>
</dbReference>
<dbReference type="HOGENOM" id="CLU_123235_1_2_9"/>
<comment type="caution">
    <text evidence="3">The sequence shown here is derived from an EMBL/GenBank/DDBJ whole genome shotgun (WGS) entry which is preliminary data.</text>
</comment>
<sequence length="139" mass="15918">MFKIALASHGSLCRGMRETAKLFTQDVSFIQIFPFYEENPESDVEAQLDAWIEDIHEEDVVVMLTDILWGSVNQKIMLKLQNRTNVHIVTGLNLPLLLEMITMEPQSVTPELISEKVKSCRDSIAFMREVTVEFQDGDE</sequence>
<name>B9Y2K0_9FIRM</name>
<dbReference type="STRING" id="545696.HOLDEFILI_00025"/>
<dbReference type="SUPFAM" id="SSF53062">
    <property type="entry name" value="PTS system fructose IIA component-like"/>
    <property type="match status" value="1"/>
</dbReference>
<reference evidence="3 4" key="1">
    <citation type="submission" date="2008-12" db="EMBL/GenBank/DDBJ databases">
        <authorList>
            <person name="Fulton L."/>
            <person name="Clifton S."/>
            <person name="Fulton B."/>
            <person name="Xu J."/>
            <person name="Minx P."/>
            <person name="Pepin K.H."/>
            <person name="Johnson M."/>
            <person name="Bhonagiri V."/>
            <person name="Nash W.E."/>
            <person name="Mardis E.R."/>
            <person name="Wilson R.K."/>
        </authorList>
    </citation>
    <scope>NUCLEOTIDE SEQUENCE [LARGE SCALE GENOMIC DNA]</scope>
    <source>
        <strain evidence="3 4">DSM 12042</strain>
    </source>
</reference>
<dbReference type="PROSITE" id="PS51096">
    <property type="entry name" value="PTS_EIIA_TYPE_4"/>
    <property type="match status" value="1"/>
</dbReference>